<evidence type="ECO:0000313" key="6">
    <source>
        <dbReference type="EMBL" id="GIN56087.1"/>
    </source>
</evidence>
<proteinExistence type="inferred from homology"/>
<feature type="coiled-coil region" evidence="4">
    <location>
        <begin position="86"/>
        <end position="134"/>
    </location>
</feature>
<dbReference type="Gene3D" id="2.40.50.100">
    <property type="match status" value="1"/>
</dbReference>
<dbReference type="InterPro" id="IPR058647">
    <property type="entry name" value="BSH_CzcB-like"/>
</dbReference>
<dbReference type="Proteomes" id="UP000679950">
    <property type="component" value="Unassembled WGS sequence"/>
</dbReference>
<keyword evidence="7" id="KW-1185">Reference proteome</keyword>
<dbReference type="Gene3D" id="2.40.420.20">
    <property type="match status" value="1"/>
</dbReference>
<evidence type="ECO:0000313" key="7">
    <source>
        <dbReference type="Proteomes" id="UP000679950"/>
    </source>
</evidence>
<reference evidence="6 7" key="1">
    <citation type="submission" date="2021-03" db="EMBL/GenBank/DDBJ databases">
        <title>Antimicrobial resistance genes in bacteria isolated from Japanese honey, and their potential for conferring macrolide and lincosamide resistance in the American foulbrood pathogen Paenibacillus larvae.</title>
        <authorList>
            <person name="Okamoto M."/>
            <person name="Kumagai M."/>
            <person name="Kanamori H."/>
            <person name="Takamatsu D."/>
        </authorList>
    </citation>
    <scope>NUCLEOTIDE SEQUENCE [LARGE SCALE GENOMIC DNA]</scope>
    <source>
        <strain evidence="6 7">J8TS2</strain>
    </source>
</reference>
<dbReference type="InterPro" id="IPR050465">
    <property type="entry name" value="UPF0194_transport"/>
</dbReference>
<evidence type="ECO:0000256" key="2">
    <source>
        <dbReference type="ARBA" id="ARBA00009477"/>
    </source>
</evidence>
<gene>
    <name evidence="6" type="ORF">J8TS2_04060</name>
</gene>
<sequence length="316" mass="34635">MPKEEAVLAPPLTEPAQLDYKTVEVKKGEIIKSVKGLGTMVPKNNVDLFYKKEGGRLKEIKVHNGDAIKEGQVLAVLDTGGLAYDIEQARLELQKAEIRLQQVRAQEGGSTYDIQLAELDVQAGKNHLARLNNEMAEATITSPINGVVTFVAELNQGAVVPAYESIFQVAEVTDLKLQYSANKAADLSDVEIGMKVTLEIDGEKVSGEVVQTPKTVPSDVSQKDPEFYGRTVMIDIKKMPKDSKVGDMIDFEIITAKQKDTLIIPKNALRSITGRNYVQLIEGNTKREVDIQTGIVTSTEVEVLKGLEEGDQIITK</sequence>
<dbReference type="EMBL" id="BORB01000002">
    <property type="protein sequence ID" value="GIN56087.1"/>
    <property type="molecule type" value="Genomic_DNA"/>
</dbReference>
<dbReference type="Pfam" id="PF25973">
    <property type="entry name" value="BSH_CzcB"/>
    <property type="match status" value="1"/>
</dbReference>
<accession>A0ABQ4KFI8</accession>
<dbReference type="SUPFAM" id="SSF111369">
    <property type="entry name" value="HlyD-like secretion proteins"/>
    <property type="match status" value="1"/>
</dbReference>
<comment type="caution">
    <text evidence="6">The sequence shown here is derived from an EMBL/GenBank/DDBJ whole genome shotgun (WGS) entry which is preliminary data.</text>
</comment>
<organism evidence="6 7">
    <name type="scientific">Lederbergia ruris</name>
    <dbReference type="NCBI Taxonomy" id="217495"/>
    <lineage>
        <taxon>Bacteria</taxon>
        <taxon>Bacillati</taxon>
        <taxon>Bacillota</taxon>
        <taxon>Bacilli</taxon>
        <taxon>Bacillales</taxon>
        <taxon>Bacillaceae</taxon>
        <taxon>Lederbergia</taxon>
    </lineage>
</organism>
<feature type="domain" description="CzcB-like barrel-sandwich hybrid" evidence="5">
    <location>
        <begin position="54"/>
        <end position="171"/>
    </location>
</feature>
<dbReference type="NCBIfam" id="TIGR01730">
    <property type="entry name" value="RND_mfp"/>
    <property type="match status" value="1"/>
</dbReference>
<evidence type="ECO:0000256" key="1">
    <source>
        <dbReference type="ARBA" id="ARBA00004196"/>
    </source>
</evidence>
<evidence type="ECO:0000256" key="4">
    <source>
        <dbReference type="SAM" id="Coils"/>
    </source>
</evidence>
<name>A0ABQ4KFI8_9BACI</name>
<keyword evidence="3 4" id="KW-0175">Coiled coil</keyword>
<comment type="similarity">
    <text evidence="2">Belongs to the membrane fusion protein (MFP) (TC 8.A.1) family.</text>
</comment>
<comment type="subcellular location">
    <subcellularLocation>
        <location evidence="1">Cell envelope</location>
    </subcellularLocation>
</comment>
<evidence type="ECO:0000259" key="5">
    <source>
        <dbReference type="Pfam" id="PF25973"/>
    </source>
</evidence>
<evidence type="ECO:0000256" key="3">
    <source>
        <dbReference type="ARBA" id="ARBA00023054"/>
    </source>
</evidence>
<dbReference type="PANTHER" id="PTHR32347">
    <property type="entry name" value="EFFLUX SYSTEM COMPONENT YKNX-RELATED"/>
    <property type="match status" value="1"/>
</dbReference>
<dbReference type="InterPro" id="IPR006143">
    <property type="entry name" value="RND_pump_MFP"/>
</dbReference>
<protein>
    <submittedName>
        <fullName evidence="6">Hemolysin D</fullName>
    </submittedName>
</protein>